<dbReference type="GO" id="GO:0016787">
    <property type="term" value="F:hydrolase activity"/>
    <property type="evidence" value="ECO:0007669"/>
    <property type="project" value="UniProtKB-KW"/>
</dbReference>
<evidence type="ECO:0000313" key="6">
    <source>
        <dbReference type="Proteomes" id="UP000184485"/>
    </source>
</evidence>
<evidence type="ECO:0000259" key="4">
    <source>
        <dbReference type="PROSITE" id="PS51462"/>
    </source>
</evidence>
<dbReference type="Gene3D" id="3.90.79.10">
    <property type="entry name" value="Nucleoside Triphosphate Pyrophosphohydrolase"/>
    <property type="match status" value="1"/>
</dbReference>
<comment type="similarity">
    <text evidence="3">Belongs to the Nudix hydrolase family.</text>
</comment>
<dbReference type="PROSITE" id="PS00893">
    <property type="entry name" value="NUDIX_BOX"/>
    <property type="match status" value="1"/>
</dbReference>
<dbReference type="InterPro" id="IPR020476">
    <property type="entry name" value="Nudix_hydrolase"/>
</dbReference>
<proteinExistence type="inferred from homology"/>
<evidence type="ECO:0000256" key="2">
    <source>
        <dbReference type="ARBA" id="ARBA00022801"/>
    </source>
</evidence>
<dbReference type="Pfam" id="PF00293">
    <property type="entry name" value="NUDIX"/>
    <property type="match status" value="1"/>
</dbReference>
<dbReference type="Proteomes" id="UP000184485">
    <property type="component" value="Unassembled WGS sequence"/>
</dbReference>
<dbReference type="AlphaFoldDB" id="A0A1M5DGD2"/>
<protein>
    <submittedName>
        <fullName evidence="5">Mutator mutT protein</fullName>
    </submittedName>
</protein>
<dbReference type="STRING" id="1122133.SAMN02745157_2667"/>
<feature type="domain" description="Nudix hydrolase" evidence="4">
    <location>
        <begin position="3"/>
        <end position="131"/>
    </location>
</feature>
<dbReference type="PROSITE" id="PS51462">
    <property type="entry name" value="NUDIX"/>
    <property type="match status" value="1"/>
</dbReference>
<dbReference type="SUPFAM" id="SSF55811">
    <property type="entry name" value="Nudix"/>
    <property type="match status" value="1"/>
</dbReference>
<dbReference type="CDD" id="cd04690">
    <property type="entry name" value="NUDIX_Hydrolase"/>
    <property type="match status" value="1"/>
</dbReference>
<dbReference type="EMBL" id="FQUP01000002">
    <property type="protein sequence ID" value="SHF65762.1"/>
    <property type="molecule type" value="Genomic_DNA"/>
</dbReference>
<evidence type="ECO:0000256" key="3">
    <source>
        <dbReference type="RuleBase" id="RU003476"/>
    </source>
</evidence>
<comment type="cofactor">
    <cofactor evidence="1">
        <name>Mg(2+)</name>
        <dbReference type="ChEBI" id="CHEBI:18420"/>
    </cofactor>
</comment>
<name>A0A1M5DGD2_9HYPH</name>
<accession>A0A1M5DGD2</accession>
<dbReference type="InterPro" id="IPR020084">
    <property type="entry name" value="NUDIX_hydrolase_CS"/>
</dbReference>
<dbReference type="PRINTS" id="PR00502">
    <property type="entry name" value="NUDIXFAMILY"/>
</dbReference>
<organism evidence="5 6">
    <name type="scientific">Kaistia soli DSM 19436</name>
    <dbReference type="NCBI Taxonomy" id="1122133"/>
    <lineage>
        <taxon>Bacteria</taxon>
        <taxon>Pseudomonadati</taxon>
        <taxon>Pseudomonadota</taxon>
        <taxon>Alphaproteobacteria</taxon>
        <taxon>Hyphomicrobiales</taxon>
        <taxon>Kaistiaceae</taxon>
        <taxon>Kaistia</taxon>
    </lineage>
</organism>
<keyword evidence="6" id="KW-1185">Reference proteome</keyword>
<evidence type="ECO:0000256" key="1">
    <source>
        <dbReference type="ARBA" id="ARBA00001946"/>
    </source>
</evidence>
<dbReference type="PANTHER" id="PTHR43046:SF2">
    <property type="entry name" value="8-OXO-DGTP DIPHOSPHATASE-RELATED"/>
    <property type="match status" value="1"/>
</dbReference>
<gene>
    <name evidence="5" type="ORF">SAMN02745157_2667</name>
</gene>
<dbReference type="InterPro" id="IPR000086">
    <property type="entry name" value="NUDIX_hydrolase_dom"/>
</dbReference>
<dbReference type="PANTHER" id="PTHR43046">
    <property type="entry name" value="GDP-MANNOSE MANNOSYL HYDROLASE"/>
    <property type="match status" value="1"/>
</dbReference>
<sequence length="147" mass="15861">MLEKTITIAAALILREDGNVLLVRKNGSPVFMQPGGKIEPGETAAEALRRELNEELGLTIAVDEPIPLGRFAAAAANEPGYRVEAELFLLAATDDAQPGAEIAEMRWVDPDVLGALEIATLSRDHILPLSRPPQRLLALLGRHRRGA</sequence>
<evidence type="ECO:0000313" key="5">
    <source>
        <dbReference type="EMBL" id="SHF65762.1"/>
    </source>
</evidence>
<dbReference type="InterPro" id="IPR015797">
    <property type="entry name" value="NUDIX_hydrolase-like_dom_sf"/>
</dbReference>
<reference evidence="5 6" key="1">
    <citation type="submission" date="2016-11" db="EMBL/GenBank/DDBJ databases">
        <authorList>
            <person name="Jaros S."/>
            <person name="Januszkiewicz K."/>
            <person name="Wedrychowicz H."/>
        </authorList>
    </citation>
    <scope>NUCLEOTIDE SEQUENCE [LARGE SCALE GENOMIC DNA]</scope>
    <source>
        <strain evidence="5 6">DSM 19436</strain>
    </source>
</reference>
<keyword evidence="2 3" id="KW-0378">Hydrolase</keyword>